<dbReference type="Gene3D" id="3.40.190.10">
    <property type="entry name" value="Periplasmic binding protein-like II"/>
    <property type="match status" value="1"/>
</dbReference>
<dbReference type="EMBL" id="FNOK01000117">
    <property type="protein sequence ID" value="SDZ58656.1"/>
    <property type="molecule type" value="Genomic_DNA"/>
</dbReference>
<evidence type="ECO:0000313" key="3">
    <source>
        <dbReference type="EMBL" id="SDZ58656.1"/>
    </source>
</evidence>
<gene>
    <name evidence="3" type="ORF">SAMN05216215_11173</name>
</gene>
<name>A0A1H3U898_9PSEU</name>
<dbReference type="AlphaFoldDB" id="A0A1H3U898"/>
<dbReference type="STRING" id="418495.SAMN05216215_11173"/>
<dbReference type="OrthoDB" id="3226017at2"/>
<evidence type="ECO:0000313" key="4">
    <source>
        <dbReference type="Proteomes" id="UP000199529"/>
    </source>
</evidence>
<proteinExistence type="predicted"/>
<dbReference type="PROSITE" id="PS51257">
    <property type="entry name" value="PROKAR_LIPOPROTEIN"/>
    <property type="match status" value="1"/>
</dbReference>
<reference evidence="4" key="1">
    <citation type="submission" date="2016-10" db="EMBL/GenBank/DDBJ databases">
        <authorList>
            <person name="Varghese N."/>
            <person name="Submissions S."/>
        </authorList>
    </citation>
    <scope>NUCLEOTIDE SEQUENCE [LARGE SCALE GENOMIC DNA]</scope>
    <source>
        <strain evidence="4">CGMCC 4.3530</strain>
    </source>
</reference>
<evidence type="ECO:0000256" key="2">
    <source>
        <dbReference type="SAM" id="SignalP"/>
    </source>
</evidence>
<accession>A0A1H3U898</accession>
<dbReference type="PANTHER" id="PTHR43649:SF32">
    <property type="entry name" value="SUGAR BINDING SECRETED PROTEIN"/>
    <property type="match status" value="1"/>
</dbReference>
<dbReference type="InterPro" id="IPR006059">
    <property type="entry name" value="SBP"/>
</dbReference>
<keyword evidence="2" id="KW-0732">Signal</keyword>
<dbReference type="Proteomes" id="UP000199529">
    <property type="component" value="Unassembled WGS sequence"/>
</dbReference>
<evidence type="ECO:0000256" key="1">
    <source>
        <dbReference type="SAM" id="MobiDB-lite"/>
    </source>
</evidence>
<dbReference type="PANTHER" id="PTHR43649">
    <property type="entry name" value="ARABINOSE-BINDING PROTEIN-RELATED"/>
    <property type="match status" value="1"/>
</dbReference>
<protein>
    <submittedName>
        <fullName evidence="3">Cellobiose-binding protein</fullName>
    </submittedName>
</protein>
<feature type="chain" id="PRO_5011558642" evidence="2">
    <location>
        <begin position="24"/>
        <end position="426"/>
    </location>
</feature>
<dbReference type="RefSeq" id="WP_093278966.1">
    <property type="nucleotide sequence ID" value="NZ_FNOK01000117.1"/>
</dbReference>
<keyword evidence="4" id="KW-1185">Reference proteome</keyword>
<sequence>MRRRRSRWLAVAALTSAVSVALAGCAGTDGAGSGKIDIKVATFGEFGYEQLFKEYEAQHPNIHLVSQVADFEAHHKGLATQLAGGKGAADVVAVEEQYIPQFLQSRDKFVNLADFGAKDLQNQWAPWKWEQGVSKDGSFVLGLGTDMGSLAMCYRRDLFARAGLPTERTEVAKLWPTWEDFARVADRFSAAVPDAKFADSAGTIYTAIFNQSEENFFSKADDSLIADRNPNLRRAFDIAASIGAKGQTARVTSYTQGWNVAVKQGSFAVMNCPAWMLEQIREAGGDGNKGKWDLTTVPGNSGNQGGSYLTVPKQGAHPKEAYEVAKWLTAPEQQKKIFLQSGILPSTPAAYQDPEVIGKTDPYFSDAPVGQIYASSADSLRPNYRGAKDSVVRPKFGQALGRVEDGKQSADQAWDEAVQQARDAVR</sequence>
<feature type="region of interest" description="Disordered" evidence="1">
    <location>
        <begin position="402"/>
        <end position="426"/>
    </location>
</feature>
<feature type="signal peptide" evidence="2">
    <location>
        <begin position="1"/>
        <end position="23"/>
    </location>
</feature>
<dbReference type="Pfam" id="PF13416">
    <property type="entry name" value="SBP_bac_8"/>
    <property type="match status" value="1"/>
</dbReference>
<dbReference type="SUPFAM" id="SSF53850">
    <property type="entry name" value="Periplasmic binding protein-like II"/>
    <property type="match status" value="1"/>
</dbReference>
<organism evidence="3 4">
    <name type="scientific">Saccharopolyspora shandongensis</name>
    <dbReference type="NCBI Taxonomy" id="418495"/>
    <lineage>
        <taxon>Bacteria</taxon>
        <taxon>Bacillati</taxon>
        <taxon>Actinomycetota</taxon>
        <taxon>Actinomycetes</taxon>
        <taxon>Pseudonocardiales</taxon>
        <taxon>Pseudonocardiaceae</taxon>
        <taxon>Saccharopolyspora</taxon>
    </lineage>
</organism>
<dbReference type="InterPro" id="IPR050490">
    <property type="entry name" value="Bact_solute-bd_prot1"/>
</dbReference>